<protein>
    <submittedName>
        <fullName evidence="1">Uncharacterized protein</fullName>
    </submittedName>
</protein>
<comment type="caution">
    <text evidence="1">The sequence shown here is derived from an EMBL/GenBank/DDBJ whole genome shotgun (WGS) entry which is preliminary data.</text>
</comment>
<feature type="non-terminal residue" evidence="1">
    <location>
        <position position="1"/>
    </location>
</feature>
<dbReference type="AlphaFoldDB" id="X1U6B6"/>
<proteinExistence type="predicted"/>
<sequence length="54" mass="5964">GELLREVVLHPGDAIVLIHGIHAIRVIEDMQCISVKQGPFLGVEQDKVFVEVES</sequence>
<evidence type="ECO:0000313" key="1">
    <source>
        <dbReference type="EMBL" id="GAI87859.1"/>
    </source>
</evidence>
<name>X1U6B6_9ZZZZ</name>
<organism evidence="1">
    <name type="scientific">marine sediment metagenome</name>
    <dbReference type="NCBI Taxonomy" id="412755"/>
    <lineage>
        <taxon>unclassified sequences</taxon>
        <taxon>metagenomes</taxon>
        <taxon>ecological metagenomes</taxon>
    </lineage>
</organism>
<dbReference type="EMBL" id="BARW01007530">
    <property type="protein sequence ID" value="GAI87859.1"/>
    <property type="molecule type" value="Genomic_DNA"/>
</dbReference>
<accession>X1U6B6</accession>
<gene>
    <name evidence="1" type="ORF">S12H4_15643</name>
</gene>
<reference evidence="1" key="1">
    <citation type="journal article" date="2014" name="Front. Microbiol.">
        <title>High frequency of phylogenetically diverse reductive dehalogenase-homologous genes in deep subseafloor sedimentary metagenomes.</title>
        <authorList>
            <person name="Kawai M."/>
            <person name="Futagami T."/>
            <person name="Toyoda A."/>
            <person name="Takaki Y."/>
            <person name="Nishi S."/>
            <person name="Hori S."/>
            <person name="Arai W."/>
            <person name="Tsubouchi T."/>
            <person name="Morono Y."/>
            <person name="Uchiyama I."/>
            <person name="Ito T."/>
            <person name="Fujiyama A."/>
            <person name="Inagaki F."/>
            <person name="Takami H."/>
        </authorList>
    </citation>
    <scope>NUCLEOTIDE SEQUENCE</scope>
    <source>
        <strain evidence="1">Expedition CK06-06</strain>
    </source>
</reference>